<name>A0A2L2SX25_9HYPO</name>
<reference evidence="3" key="1">
    <citation type="submission" date="2014-10" db="EMBL/GenBank/DDBJ databases">
        <authorList>
            <person name="King R."/>
        </authorList>
    </citation>
    <scope>NUCLEOTIDE SEQUENCE [LARGE SCALE GENOMIC DNA]</scope>
    <source>
        <strain evidence="3">A3/5</strain>
    </source>
</reference>
<organism evidence="2 3">
    <name type="scientific">Fusarium venenatum</name>
    <dbReference type="NCBI Taxonomy" id="56646"/>
    <lineage>
        <taxon>Eukaryota</taxon>
        <taxon>Fungi</taxon>
        <taxon>Dikarya</taxon>
        <taxon>Ascomycota</taxon>
        <taxon>Pezizomycotina</taxon>
        <taxon>Sordariomycetes</taxon>
        <taxon>Hypocreomycetidae</taxon>
        <taxon>Hypocreales</taxon>
        <taxon>Nectriaceae</taxon>
        <taxon>Fusarium</taxon>
    </lineage>
</organism>
<accession>A0A2L2SX25</accession>
<feature type="region of interest" description="Disordered" evidence="1">
    <location>
        <begin position="57"/>
        <end position="123"/>
    </location>
</feature>
<evidence type="ECO:0000313" key="3">
    <source>
        <dbReference type="Proteomes" id="UP000245910"/>
    </source>
</evidence>
<dbReference type="Proteomes" id="UP000245910">
    <property type="component" value="Chromosome II"/>
</dbReference>
<protein>
    <submittedName>
        <fullName evidence="2">Uncharacterized protein</fullName>
    </submittedName>
</protein>
<proteinExistence type="predicted"/>
<evidence type="ECO:0000256" key="1">
    <source>
        <dbReference type="SAM" id="MobiDB-lite"/>
    </source>
</evidence>
<dbReference type="AlphaFoldDB" id="A0A2L2SX25"/>
<sequence length="123" mass="13115">MSPWSVVYNVEDSAAPWPSLRRLKQGCGLARRTKPTGSGPSTNKDSTYLTLASISHGSMARGDWPPMEERDGRRGFNSAADRSSVEVEESAGSQQPCSGETRRGPSPLVTVTSSCEVGGGDER</sequence>
<keyword evidence="3" id="KW-1185">Reference proteome</keyword>
<dbReference type="EMBL" id="LN649230">
    <property type="protein sequence ID" value="CEI61179.1"/>
    <property type="molecule type" value="Genomic_DNA"/>
</dbReference>
<evidence type="ECO:0000313" key="2">
    <source>
        <dbReference type="EMBL" id="CEI61179.1"/>
    </source>
</evidence>